<evidence type="ECO:0000313" key="1">
    <source>
        <dbReference type="EMBL" id="CRL33743.1"/>
    </source>
</evidence>
<protein>
    <submittedName>
        <fullName evidence="1">Uncharacterized protein</fullName>
    </submittedName>
</protein>
<dbReference type="OrthoDB" id="2010739at2"/>
<dbReference type="STRING" id="301302.ERS852420_01571"/>
<dbReference type="RefSeq" id="WP_055067039.1">
    <property type="nucleotide sequence ID" value="NZ_CP173697.1"/>
</dbReference>
<accession>A0A0M6WDZ9</accession>
<evidence type="ECO:0000313" key="2">
    <source>
        <dbReference type="Proteomes" id="UP000049979"/>
    </source>
</evidence>
<name>A0A0M6WDZ9_9FIRM</name>
<dbReference type="Proteomes" id="UP000049979">
    <property type="component" value="Unassembled WGS sequence"/>
</dbReference>
<dbReference type="EMBL" id="CVRR01000005">
    <property type="protein sequence ID" value="CRL33743.1"/>
    <property type="molecule type" value="Genomic_DNA"/>
</dbReference>
<proteinExistence type="predicted"/>
<gene>
    <name evidence="1" type="ORF">M72_02961</name>
</gene>
<dbReference type="GeneID" id="99748119"/>
<organism evidence="1 2">
    <name type="scientific">Roseburia faecis</name>
    <dbReference type="NCBI Taxonomy" id="301302"/>
    <lineage>
        <taxon>Bacteria</taxon>
        <taxon>Bacillati</taxon>
        <taxon>Bacillota</taxon>
        <taxon>Clostridia</taxon>
        <taxon>Lachnospirales</taxon>
        <taxon>Lachnospiraceae</taxon>
        <taxon>Roseburia</taxon>
    </lineage>
</organism>
<dbReference type="AlphaFoldDB" id="A0A0M6WDZ9"/>
<reference evidence="2" key="1">
    <citation type="submission" date="2015-05" db="EMBL/GenBank/DDBJ databases">
        <authorList>
            <consortium name="Pathogen Informatics"/>
        </authorList>
    </citation>
    <scope>NUCLEOTIDE SEQUENCE [LARGE SCALE GENOMIC DNA]</scope>
    <source>
        <strain evidence="2">M72</strain>
    </source>
</reference>
<sequence>MAGDRRYYGTQKGQRDIANKNMIGSQVLRSIYQGNSRFKKEVLAQGVTREMDEVKKRVLNDEYNTYYLDLLVSGYALAQSSGDKKAANGWLKAVTTYNEKFIVRKGA</sequence>
<keyword evidence="2" id="KW-1185">Reference proteome</keyword>